<dbReference type="InterPro" id="IPR011009">
    <property type="entry name" value="Kinase-like_dom_sf"/>
</dbReference>
<sequence>MAGCLAVVETDRPENEKPVYAIKGQWQVHFARFIVYPSLPSTCPSLVPKNRRGRASSGNWIATSSPAASLQIISDLSSSETILSICLGGKILEEHYISKLHFSWPQIQCIPEIPARGSRAVFVSYKDCADQNMETSSHNGVGEKGYPKPKCIQKFALRFSTHHESESFTNALKEEFQGNAETELLNPDFGSDSSPQSDFISSNGLPSRANQESSDLNPDGSYTPQMSPGLSYEIRQQSFDQDEMLTNKTEGIFPPLPPSFSSLLTNCCPTAEKAANQPTVSQEIDLKSQIVIIFTDMLTKVEKIISEVGADMLLICKADDMYPFPCSQEIQKCDALLYHTNTGLDEVEIASYYSVDPSTFRPISHGNNKDYLIPVPCSCGDTDNGTQAYFYDVYYTVKKGDTFRDVSARFYNGQALEVGGEENNFPTGSKVTMHLICGCLESQSTTVVTYTVQQGDTLSSMATQLSTSINDIQSLNRNLTSNPDVINSGWVLYVPMANDRIPEMPKRKGGIKWTIIIVILSAVTLFSMIALLIILVRRKAQQMSEEDPKPVSKSISARAFSLQNSFLYKDNIEDVTAFESDRPMIYSLEEIEEATDKFDETKKIGTGGYGYVYHGILGAKEVAIKKMKSSKSKEFFAELKVLCKVHHINVVELLGFASGDDHLYLVYEYVQNGSLNDHLHEPLLKGHQPLSWTARAQIALDAAKGIEYIHDHTKARYVHRDIKTSNILLDKGLRAKVADFGLAKLVERTNEEDLIATRLVGTPGYLPPESVMELQVTPKTDVFAFGVVLAELITGQRALVRDNKEPNKMRSLITVVNNVFDEENPESALEEVLDGSLRGSYPMEDVYKMAELAEWCLSDEAVNRPEMRDVVLTLSKIVMSSVEWEASLGGSSQVFSGVFNGR</sequence>
<protein>
    <recommendedName>
        <fullName evidence="19">Protein kinase domain-containing protein</fullName>
    </recommendedName>
</protein>
<evidence type="ECO:0000313" key="17">
    <source>
        <dbReference type="EMBL" id="KAH1098276.1"/>
    </source>
</evidence>
<dbReference type="Gene3D" id="1.10.510.10">
    <property type="entry name" value="Transferase(Phosphotransferase) domain 1"/>
    <property type="match status" value="1"/>
</dbReference>
<dbReference type="EMBL" id="JAIQCV010000005">
    <property type="protein sequence ID" value="KAH1098276.1"/>
    <property type="molecule type" value="Genomic_DNA"/>
</dbReference>
<keyword evidence="18" id="KW-1185">Reference proteome</keyword>
<evidence type="ECO:0000256" key="3">
    <source>
        <dbReference type="ARBA" id="ARBA00022679"/>
    </source>
</evidence>
<dbReference type="GO" id="GO:0019199">
    <property type="term" value="F:transmembrane receptor protein kinase activity"/>
    <property type="evidence" value="ECO:0007669"/>
    <property type="project" value="InterPro"/>
</dbReference>
<proteinExistence type="predicted"/>
<dbReference type="FunFam" id="1.10.510.10:FF:000468">
    <property type="entry name" value="PTI1-like tyrosine-protein kinase 3"/>
    <property type="match status" value="1"/>
</dbReference>
<comment type="subcellular location">
    <subcellularLocation>
        <location evidence="1">Cell membrane</location>
        <topology evidence="1">Single-pass membrane protein</topology>
    </subcellularLocation>
</comment>
<evidence type="ECO:0000259" key="15">
    <source>
        <dbReference type="PROSITE" id="PS50011"/>
    </source>
</evidence>
<keyword evidence="4 14" id="KW-0812">Transmembrane</keyword>
<evidence type="ECO:0000256" key="11">
    <source>
        <dbReference type="ARBA" id="ARBA00023157"/>
    </source>
</evidence>
<feature type="region of interest" description="Disordered" evidence="13">
    <location>
        <begin position="183"/>
        <end position="228"/>
    </location>
</feature>
<feature type="compositionally biased region" description="Low complexity" evidence="13">
    <location>
        <begin position="191"/>
        <end position="202"/>
    </location>
</feature>
<dbReference type="PROSITE" id="PS00108">
    <property type="entry name" value="PROTEIN_KINASE_ST"/>
    <property type="match status" value="1"/>
</dbReference>
<keyword evidence="10 14" id="KW-0472">Membrane</keyword>
<dbReference type="SMART" id="SM00220">
    <property type="entry name" value="S_TKc"/>
    <property type="match status" value="1"/>
</dbReference>
<dbReference type="InterPro" id="IPR008271">
    <property type="entry name" value="Ser/Thr_kinase_AS"/>
</dbReference>
<evidence type="ECO:0000256" key="2">
    <source>
        <dbReference type="ARBA" id="ARBA00022475"/>
    </source>
</evidence>
<evidence type="ECO:0000256" key="1">
    <source>
        <dbReference type="ARBA" id="ARBA00004162"/>
    </source>
</evidence>
<dbReference type="GO" id="GO:0045087">
    <property type="term" value="P:innate immune response"/>
    <property type="evidence" value="ECO:0007669"/>
    <property type="project" value="InterPro"/>
</dbReference>
<dbReference type="CDD" id="cd00118">
    <property type="entry name" value="LysM"/>
    <property type="match status" value="1"/>
</dbReference>
<organism evidence="17 18">
    <name type="scientific">Gossypium stocksii</name>
    <dbReference type="NCBI Taxonomy" id="47602"/>
    <lineage>
        <taxon>Eukaryota</taxon>
        <taxon>Viridiplantae</taxon>
        <taxon>Streptophyta</taxon>
        <taxon>Embryophyta</taxon>
        <taxon>Tracheophyta</taxon>
        <taxon>Spermatophyta</taxon>
        <taxon>Magnoliopsida</taxon>
        <taxon>eudicotyledons</taxon>
        <taxon>Gunneridae</taxon>
        <taxon>Pentapetalae</taxon>
        <taxon>rosids</taxon>
        <taxon>malvids</taxon>
        <taxon>Malvales</taxon>
        <taxon>Malvaceae</taxon>
        <taxon>Malvoideae</taxon>
        <taxon>Gossypium</taxon>
    </lineage>
</organism>
<dbReference type="Pfam" id="PF00069">
    <property type="entry name" value="Pkinase"/>
    <property type="match status" value="1"/>
</dbReference>
<dbReference type="GO" id="GO:0005886">
    <property type="term" value="C:plasma membrane"/>
    <property type="evidence" value="ECO:0007669"/>
    <property type="project" value="UniProtKB-SubCell"/>
</dbReference>
<reference evidence="17 18" key="1">
    <citation type="journal article" date="2021" name="Plant Biotechnol. J.">
        <title>Multi-omics assisted identification of the key and species-specific regulatory components of drought-tolerant mechanisms in Gossypium stocksii.</title>
        <authorList>
            <person name="Yu D."/>
            <person name="Ke L."/>
            <person name="Zhang D."/>
            <person name="Wu Y."/>
            <person name="Sun Y."/>
            <person name="Mei J."/>
            <person name="Sun J."/>
            <person name="Sun Y."/>
        </authorList>
    </citation>
    <scope>NUCLEOTIDE SEQUENCE [LARGE SCALE GENOMIC DNA]</scope>
    <source>
        <strain evidence="18">cv. E1</strain>
        <tissue evidence="17">Leaf</tissue>
    </source>
</reference>
<dbReference type="InterPro" id="IPR000719">
    <property type="entry name" value="Prot_kinase_dom"/>
</dbReference>
<evidence type="ECO:0000256" key="10">
    <source>
        <dbReference type="ARBA" id="ARBA00023136"/>
    </source>
</evidence>
<feature type="compositionally biased region" description="Polar residues" evidence="13">
    <location>
        <begin position="203"/>
        <end position="228"/>
    </location>
</feature>
<evidence type="ECO:0000313" key="18">
    <source>
        <dbReference type="Proteomes" id="UP000828251"/>
    </source>
</evidence>
<dbReference type="SUPFAM" id="SSF56112">
    <property type="entry name" value="Protein kinase-like (PK-like)"/>
    <property type="match status" value="1"/>
</dbReference>
<keyword evidence="2" id="KW-1003">Cell membrane</keyword>
<keyword evidence="3" id="KW-0808">Transferase</keyword>
<keyword evidence="8 12" id="KW-0067">ATP-binding</keyword>
<feature type="binding site" evidence="12">
    <location>
        <position position="626"/>
    </location>
    <ligand>
        <name>ATP</name>
        <dbReference type="ChEBI" id="CHEBI:30616"/>
    </ligand>
</feature>
<keyword evidence="11" id="KW-1015">Disulfide bond</keyword>
<feature type="transmembrane region" description="Helical" evidence="14">
    <location>
        <begin position="513"/>
        <end position="536"/>
    </location>
</feature>
<dbReference type="InterPro" id="IPR044812">
    <property type="entry name" value="CERK1/LYK3-like"/>
</dbReference>
<keyword evidence="9 14" id="KW-1133">Transmembrane helix</keyword>
<dbReference type="InterPro" id="IPR057619">
    <property type="entry name" value="PH_PHS1"/>
</dbReference>
<keyword evidence="5" id="KW-0732">Signal</keyword>
<dbReference type="SMART" id="SM00257">
    <property type="entry name" value="LysM"/>
    <property type="match status" value="1"/>
</dbReference>
<evidence type="ECO:0000256" key="7">
    <source>
        <dbReference type="ARBA" id="ARBA00022777"/>
    </source>
</evidence>
<evidence type="ECO:0000256" key="12">
    <source>
        <dbReference type="PROSITE-ProRule" id="PRU10141"/>
    </source>
</evidence>
<name>A0A9D3VXG1_9ROSI</name>
<dbReference type="OrthoDB" id="4062651at2759"/>
<dbReference type="Proteomes" id="UP000828251">
    <property type="component" value="Unassembled WGS sequence"/>
</dbReference>
<dbReference type="PANTHER" id="PTHR46204">
    <property type="entry name" value="CHITIN ELICITOR RECEPTOR KINASE 1-RELATED"/>
    <property type="match status" value="1"/>
</dbReference>
<gene>
    <name evidence="17" type="ORF">J1N35_015197</name>
</gene>
<evidence type="ECO:0008006" key="19">
    <source>
        <dbReference type="Google" id="ProtNLM"/>
    </source>
</evidence>
<dbReference type="Pfam" id="PF25349">
    <property type="entry name" value="PH_PHS1"/>
    <property type="match status" value="1"/>
</dbReference>
<accession>A0A9D3VXG1</accession>
<dbReference type="AlphaFoldDB" id="A0A9D3VXG1"/>
<evidence type="ECO:0000256" key="4">
    <source>
        <dbReference type="ARBA" id="ARBA00022692"/>
    </source>
</evidence>
<comment type="caution">
    <text evidence="17">The sequence shown here is derived from an EMBL/GenBank/DDBJ whole genome shotgun (WGS) entry which is preliminary data.</text>
</comment>
<feature type="domain" description="Protein kinase" evidence="15">
    <location>
        <begin position="598"/>
        <end position="878"/>
    </location>
</feature>
<feature type="domain" description="LysM" evidence="16">
    <location>
        <begin position="448"/>
        <end position="494"/>
    </location>
</feature>
<dbReference type="PROSITE" id="PS51782">
    <property type="entry name" value="LYSM"/>
    <property type="match status" value="1"/>
</dbReference>
<dbReference type="InterPro" id="IPR036779">
    <property type="entry name" value="LysM_dom_sf"/>
</dbReference>
<evidence type="ECO:0000256" key="6">
    <source>
        <dbReference type="ARBA" id="ARBA00022741"/>
    </source>
</evidence>
<dbReference type="InterPro" id="IPR018392">
    <property type="entry name" value="LysM"/>
</dbReference>
<evidence type="ECO:0000256" key="5">
    <source>
        <dbReference type="ARBA" id="ARBA00022729"/>
    </source>
</evidence>
<keyword evidence="6 12" id="KW-0547">Nucleotide-binding</keyword>
<dbReference type="Gene3D" id="3.10.350.10">
    <property type="entry name" value="LysM domain"/>
    <property type="match status" value="1"/>
</dbReference>
<dbReference type="PROSITE" id="PS00107">
    <property type="entry name" value="PROTEIN_KINASE_ATP"/>
    <property type="match status" value="1"/>
</dbReference>
<dbReference type="GO" id="GO:0005524">
    <property type="term" value="F:ATP binding"/>
    <property type="evidence" value="ECO:0007669"/>
    <property type="project" value="UniProtKB-UniRule"/>
</dbReference>
<dbReference type="PROSITE" id="PS50011">
    <property type="entry name" value="PROTEIN_KINASE_DOM"/>
    <property type="match status" value="1"/>
</dbReference>
<evidence type="ECO:0000259" key="16">
    <source>
        <dbReference type="PROSITE" id="PS51782"/>
    </source>
</evidence>
<dbReference type="Pfam" id="PF01476">
    <property type="entry name" value="LysM"/>
    <property type="match status" value="1"/>
</dbReference>
<dbReference type="InterPro" id="IPR017441">
    <property type="entry name" value="Protein_kinase_ATP_BS"/>
</dbReference>
<dbReference type="Gene3D" id="3.30.200.20">
    <property type="entry name" value="Phosphorylase Kinase, domain 1"/>
    <property type="match status" value="1"/>
</dbReference>
<keyword evidence="7" id="KW-0418">Kinase</keyword>
<evidence type="ECO:0000256" key="8">
    <source>
        <dbReference type="ARBA" id="ARBA00022840"/>
    </source>
</evidence>
<evidence type="ECO:0000256" key="13">
    <source>
        <dbReference type="SAM" id="MobiDB-lite"/>
    </source>
</evidence>
<dbReference type="SUPFAM" id="SSF54106">
    <property type="entry name" value="LysM domain"/>
    <property type="match status" value="1"/>
</dbReference>
<evidence type="ECO:0000256" key="14">
    <source>
        <dbReference type="SAM" id="Phobius"/>
    </source>
</evidence>
<dbReference type="PANTHER" id="PTHR46204:SF8">
    <property type="entry name" value="PROTEIN KINASE DOMAIN-CONTAINING PROTEIN"/>
    <property type="match status" value="1"/>
</dbReference>
<evidence type="ECO:0000256" key="9">
    <source>
        <dbReference type="ARBA" id="ARBA00022989"/>
    </source>
</evidence>